<sequence length="112" mass="12657">MANYSEALDNVFAALSDPTRRAVVRRLGAGEASVSELAADTSMALPSFLKHVRTLERSGIVRTSKVGRVRMCSLRREQLAAIDDWLIAQRRGWEERTDRLEDLVTRPEQEET</sequence>
<comment type="caution">
    <text evidence="2">The sequence shown here is derived from an EMBL/GenBank/DDBJ whole genome shotgun (WGS) entry which is preliminary data.</text>
</comment>
<dbReference type="PANTHER" id="PTHR38600">
    <property type="entry name" value="TRANSCRIPTIONAL REGULATORY PROTEIN"/>
    <property type="match status" value="1"/>
</dbReference>
<organism evidence="2 3">
    <name type="scientific">Leifsonella bigeumensis</name>
    <dbReference type="NCBI Taxonomy" id="433643"/>
    <lineage>
        <taxon>Bacteria</taxon>
        <taxon>Bacillati</taxon>
        <taxon>Actinomycetota</taxon>
        <taxon>Actinomycetes</taxon>
        <taxon>Micrococcales</taxon>
        <taxon>Microbacteriaceae</taxon>
        <taxon>Leifsonella</taxon>
    </lineage>
</organism>
<dbReference type="PANTHER" id="PTHR38600:SF2">
    <property type="entry name" value="SLL0088 PROTEIN"/>
    <property type="match status" value="1"/>
</dbReference>
<accession>A0ABP7FIT0</accession>
<feature type="domain" description="HTH arsR-type" evidence="1">
    <location>
        <begin position="1"/>
        <end position="94"/>
    </location>
</feature>
<keyword evidence="3" id="KW-1185">Reference proteome</keyword>
<evidence type="ECO:0000313" key="3">
    <source>
        <dbReference type="Proteomes" id="UP001501004"/>
    </source>
</evidence>
<dbReference type="Pfam" id="PF12840">
    <property type="entry name" value="HTH_20"/>
    <property type="match status" value="1"/>
</dbReference>
<dbReference type="InterPro" id="IPR036388">
    <property type="entry name" value="WH-like_DNA-bd_sf"/>
</dbReference>
<evidence type="ECO:0000259" key="1">
    <source>
        <dbReference type="PROSITE" id="PS50987"/>
    </source>
</evidence>
<dbReference type="InterPro" id="IPR036390">
    <property type="entry name" value="WH_DNA-bd_sf"/>
</dbReference>
<dbReference type="Gene3D" id="1.10.10.10">
    <property type="entry name" value="Winged helix-like DNA-binding domain superfamily/Winged helix DNA-binding domain"/>
    <property type="match status" value="1"/>
</dbReference>
<dbReference type="PRINTS" id="PR00778">
    <property type="entry name" value="HTHARSR"/>
</dbReference>
<dbReference type="EMBL" id="BAABAE010000003">
    <property type="protein sequence ID" value="GAA3740296.1"/>
    <property type="molecule type" value="Genomic_DNA"/>
</dbReference>
<dbReference type="InterPro" id="IPR001845">
    <property type="entry name" value="HTH_ArsR_DNA-bd_dom"/>
</dbReference>
<dbReference type="SUPFAM" id="SSF46785">
    <property type="entry name" value="Winged helix' DNA-binding domain"/>
    <property type="match status" value="1"/>
</dbReference>
<gene>
    <name evidence="2" type="ORF">GCM10022239_14940</name>
</gene>
<reference evidence="3" key="1">
    <citation type="journal article" date="2019" name="Int. J. Syst. Evol. Microbiol.">
        <title>The Global Catalogue of Microorganisms (GCM) 10K type strain sequencing project: providing services to taxonomists for standard genome sequencing and annotation.</title>
        <authorList>
            <consortium name="The Broad Institute Genomics Platform"/>
            <consortium name="The Broad Institute Genome Sequencing Center for Infectious Disease"/>
            <person name="Wu L."/>
            <person name="Ma J."/>
        </authorList>
    </citation>
    <scope>NUCLEOTIDE SEQUENCE [LARGE SCALE GENOMIC DNA]</scope>
    <source>
        <strain evidence="3">JCM 16949</strain>
    </source>
</reference>
<dbReference type="SMART" id="SM00418">
    <property type="entry name" value="HTH_ARSR"/>
    <property type="match status" value="1"/>
</dbReference>
<dbReference type="CDD" id="cd00090">
    <property type="entry name" value="HTH_ARSR"/>
    <property type="match status" value="1"/>
</dbReference>
<proteinExistence type="predicted"/>
<dbReference type="PROSITE" id="PS50987">
    <property type="entry name" value="HTH_ARSR_2"/>
    <property type="match status" value="1"/>
</dbReference>
<dbReference type="NCBIfam" id="NF033788">
    <property type="entry name" value="HTH_metalloreg"/>
    <property type="match status" value="1"/>
</dbReference>
<evidence type="ECO:0000313" key="2">
    <source>
        <dbReference type="EMBL" id="GAA3740296.1"/>
    </source>
</evidence>
<protein>
    <submittedName>
        <fullName evidence="2">Metalloregulator ArsR/SmtB family transcription factor</fullName>
    </submittedName>
</protein>
<dbReference type="RefSeq" id="WP_344755303.1">
    <property type="nucleotide sequence ID" value="NZ_BAABAE010000003.1"/>
</dbReference>
<name>A0ABP7FIT0_9MICO</name>
<dbReference type="InterPro" id="IPR011991">
    <property type="entry name" value="ArsR-like_HTH"/>
</dbReference>
<dbReference type="Proteomes" id="UP001501004">
    <property type="component" value="Unassembled WGS sequence"/>
</dbReference>